<proteinExistence type="predicted"/>
<reference evidence="2 3" key="1">
    <citation type="submission" date="2021-06" db="EMBL/GenBank/DDBJ databases">
        <authorList>
            <person name="Sun Q."/>
            <person name="Li D."/>
        </authorList>
    </citation>
    <scope>NUCLEOTIDE SEQUENCE [LARGE SCALE GENOMIC DNA]</scope>
    <source>
        <strain evidence="2 3">N19</strain>
    </source>
</reference>
<keyword evidence="3" id="KW-1185">Reference proteome</keyword>
<accession>A0ABS6DZW2</accession>
<evidence type="ECO:0000313" key="2">
    <source>
        <dbReference type="EMBL" id="MBU5337389.1"/>
    </source>
</evidence>
<evidence type="ECO:0000313" key="3">
    <source>
        <dbReference type="Proteomes" id="UP001196301"/>
    </source>
</evidence>
<evidence type="ECO:0000256" key="1">
    <source>
        <dbReference type="SAM" id="Phobius"/>
    </source>
</evidence>
<keyword evidence="1" id="KW-0812">Transmembrane</keyword>
<keyword evidence="1" id="KW-0472">Membrane</keyword>
<sequence length="177" mass="19362">MDQEDETYNLYNYSAISQDESIAKRYYSYATDSAIYDKVAYAAGVRSGDVLSIGATQDEDRPEIITISVTSSNAKSAQMIAAAMPQVYGDELLKETGIDCVATVYDATEGAVIPRATDTSILKYTMAGLVIAIFIVLLLEVLNTKIITPEDIEKHWELPLLGVVPMFEDGPHPTGRK</sequence>
<comment type="caution">
    <text evidence="2">The sequence shown here is derived from an EMBL/GenBank/DDBJ whole genome shotgun (WGS) entry which is preliminary data.</text>
</comment>
<name>A0ABS6DZW2_9FIRM</name>
<keyword evidence="1" id="KW-1133">Transmembrane helix</keyword>
<protein>
    <recommendedName>
        <fullName evidence="4">Capsular polysaccharide type 8 biosynthesis protein cap8A</fullName>
    </recommendedName>
</protein>
<dbReference type="EMBL" id="JAHLOQ010000054">
    <property type="protein sequence ID" value="MBU5337389.1"/>
    <property type="molecule type" value="Genomic_DNA"/>
</dbReference>
<dbReference type="Proteomes" id="UP001196301">
    <property type="component" value="Unassembled WGS sequence"/>
</dbReference>
<evidence type="ECO:0008006" key="4">
    <source>
        <dbReference type="Google" id="ProtNLM"/>
    </source>
</evidence>
<gene>
    <name evidence="2" type="ORF">KQI20_13150</name>
</gene>
<feature type="transmembrane region" description="Helical" evidence="1">
    <location>
        <begin position="121"/>
        <end position="142"/>
    </location>
</feature>
<organism evidence="2 3">
    <name type="scientific">Intestinibacter bartlettii</name>
    <dbReference type="NCBI Taxonomy" id="261299"/>
    <lineage>
        <taxon>Bacteria</taxon>
        <taxon>Bacillati</taxon>
        <taxon>Bacillota</taxon>
        <taxon>Clostridia</taxon>
        <taxon>Peptostreptococcales</taxon>
        <taxon>Peptostreptococcaceae</taxon>
        <taxon>Intestinibacter</taxon>
    </lineage>
</organism>
<dbReference type="RefSeq" id="WP_216572057.1">
    <property type="nucleotide sequence ID" value="NZ_JAHLOQ010000054.1"/>
</dbReference>